<evidence type="ECO:0000313" key="5">
    <source>
        <dbReference type="EMBL" id="CDW77949.1"/>
    </source>
</evidence>
<dbReference type="Proteomes" id="UP000039865">
    <property type="component" value="Unassembled WGS sequence"/>
</dbReference>
<feature type="domain" description="EF-hand" evidence="4">
    <location>
        <begin position="77"/>
        <end position="108"/>
    </location>
</feature>
<keyword evidence="1" id="KW-0106">Calcium</keyword>
<dbReference type="OrthoDB" id="429467at2759"/>
<evidence type="ECO:0000256" key="2">
    <source>
        <dbReference type="SAM" id="Coils"/>
    </source>
</evidence>
<dbReference type="AlphaFoldDB" id="A0A078A6U4"/>
<dbReference type="InterPro" id="IPR002048">
    <property type="entry name" value="EF_hand_dom"/>
</dbReference>
<dbReference type="SMART" id="SM00054">
    <property type="entry name" value="EFh"/>
    <property type="match status" value="2"/>
</dbReference>
<feature type="coiled-coil region" evidence="2">
    <location>
        <begin position="255"/>
        <end position="305"/>
    </location>
</feature>
<evidence type="ECO:0000256" key="3">
    <source>
        <dbReference type="SAM" id="MobiDB-lite"/>
    </source>
</evidence>
<accession>A0A078A6U4</accession>
<sequence length="599" mass="69599">MPISQTSSPKVREPSQILSIVIYISFKLQPHTSPTYEGIDEESYRIVFDLFDRDKSGYIDNTDLQEIAISLNRDPLEVIELVQSFDPNNDGKIAFAEFVAVMQALESRVSDEFSLDMGSNIEDQKKKFGNMLSLLPKNGGGFMPDSKVLDFLRLLNDYQKKQLERQQRNMQIAQKLELEQIEANQQQQFLEFSNAWDKYMQDYEAAAYKSLEKLKEKHDEEILQAREQLKIQYPVIYTLSKELMDLRNLEKKNFALKEYQKAENYKRQADKMERDERQVQEQQQAEKIEREIVKLKGKQQAALNSLLKRIQRDRDEQLKHRTLDSQRLIQRNRNILQDIIMRQQLEAKKTLDFLKYSLGKRSPQKPNYNQSTQLSVMQIDSTSNYKLPLIKSVMNSSMPPIKIGDVGNISPFMTSNDYQADDITKNRTFQKSTKGQSVGRGGDVTPVNLNNSFNLNKSQNYGHNRSFQVTDNVAQNFKKVKNLQSNMQRYGAVQESLKASQTQINNKSMRQQQLPSINRTYINQQSEEYPLPIDDQQLIINVKTASLLQNQQQFKNSPYYDNSVASPSKNSYSNTNSKTKMKQIDVTQDRSNRFEVVQE</sequence>
<dbReference type="Gene3D" id="1.10.238.10">
    <property type="entry name" value="EF-hand"/>
    <property type="match status" value="1"/>
</dbReference>
<dbReference type="PROSITE" id="PS50222">
    <property type="entry name" value="EF_HAND_2"/>
    <property type="match status" value="2"/>
</dbReference>
<gene>
    <name evidence="5" type="primary">Contig5200.g5575</name>
    <name evidence="5" type="ORF">STYLEM_6918</name>
</gene>
<organism evidence="5 6">
    <name type="scientific">Stylonychia lemnae</name>
    <name type="common">Ciliate</name>
    <dbReference type="NCBI Taxonomy" id="5949"/>
    <lineage>
        <taxon>Eukaryota</taxon>
        <taxon>Sar</taxon>
        <taxon>Alveolata</taxon>
        <taxon>Ciliophora</taxon>
        <taxon>Intramacronucleata</taxon>
        <taxon>Spirotrichea</taxon>
        <taxon>Stichotrichia</taxon>
        <taxon>Sporadotrichida</taxon>
        <taxon>Oxytrichidae</taxon>
        <taxon>Stylonychinae</taxon>
        <taxon>Stylonychia</taxon>
    </lineage>
</organism>
<dbReference type="InParanoid" id="A0A078A6U4"/>
<dbReference type="PROSITE" id="PS00018">
    <property type="entry name" value="EF_HAND_1"/>
    <property type="match status" value="2"/>
</dbReference>
<feature type="region of interest" description="Disordered" evidence="3">
    <location>
        <begin position="558"/>
        <end position="599"/>
    </location>
</feature>
<dbReference type="PANTHER" id="PTHR47026:SF2">
    <property type="entry name" value="FLAGELLAR ASSOCIATED PROTEIN"/>
    <property type="match status" value="1"/>
</dbReference>
<dbReference type="PANTHER" id="PTHR47026">
    <property type="entry name" value="PIGMENTOSA GTPASE REGULATOR-LIKE PROTEIN, PUTATIVE-RELATED"/>
    <property type="match status" value="1"/>
</dbReference>
<dbReference type="InterPro" id="IPR011992">
    <property type="entry name" value="EF-hand-dom_pair"/>
</dbReference>
<evidence type="ECO:0000256" key="1">
    <source>
        <dbReference type="ARBA" id="ARBA00022837"/>
    </source>
</evidence>
<keyword evidence="2" id="KW-0175">Coiled coil</keyword>
<dbReference type="Pfam" id="PF13499">
    <property type="entry name" value="EF-hand_7"/>
    <property type="match status" value="1"/>
</dbReference>
<dbReference type="InterPro" id="IPR018247">
    <property type="entry name" value="EF_Hand_1_Ca_BS"/>
</dbReference>
<evidence type="ECO:0000259" key="4">
    <source>
        <dbReference type="PROSITE" id="PS50222"/>
    </source>
</evidence>
<name>A0A078A6U4_STYLE</name>
<dbReference type="EMBL" id="CCKQ01006629">
    <property type="protein sequence ID" value="CDW77949.1"/>
    <property type="molecule type" value="Genomic_DNA"/>
</dbReference>
<protein>
    <submittedName>
        <fullName evidence="5">Ca2+-binding protein (Ef-hand superfamily)</fullName>
    </submittedName>
</protein>
<keyword evidence="6" id="KW-1185">Reference proteome</keyword>
<feature type="domain" description="EF-hand" evidence="4">
    <location>
        <begin position="39"/>
        <end position="74"/>
    </location>
</feature>
<reference evidence="5 6" key="1">
    <citation type="submission" date="2014-06" db="EMBL/GenBank/DDBJ databases">
        <authorList>
            <person name="Swart Estienne"/>
        </authorList>
    </citation>
    <scope>NUCLEOTIDE SEQUENCE [LARGE SCALE GENOMIC DNA]</scope>
    <source>
        <strain evidence="5 6">130c</strain>
    </source>
</reference>
<dbReference type="CDD" id="cd00051">
    <property type="entry name" value="EFh"/>
    <property type="match status" value="1"/>
</dbReference>
<proteinExistence type="predicted"/>
<dbReference type="GO" id="GO:0005509">
    <property type="term" value="F:calcium ion binding"/>
    <property type="evidence" value="ECO:0007669"/>
    <property type="project" value="InterPro"/>
</dbReference>
<dbReference type="SUPFAM" id="SSF47473">
    <property type="entry name" value="EF-hand"/>
    <property type="match status" value="1"/>
</dbReference>
<feature type="compositionally biased region" description="Low complexity" evidence="3">
    <location>
        <begin position="566"/>
        <end position="578"/>
    </location>
</feature>
<evidence type="ECO:0000313" key="6">
    <source>
        <dbReference type="Proteomes" id="UP000039865"/>
    </source>
</evidence>